<dbReference type="FunFam" id="1.10.287.950:FF:000001">
    <property type="entry name" value="Methyl-accepting chemotaxis sensory transducer"/>
    <property type="match status" value="1"/>
</dbReference>
<dbReference type="SUPFAM" id="SSF58104">
    <property type="entry name" value="Methyl-accepting chemotaxis protein (MCP) signaling domain"/>
    <property type="match status" value="1"/>
</dbReference>
<evidence type="ECO:0000259" key="7">
    <source>
        <dbReference type="PROSITE" id="PS50111"/>
    </source>
</evidence>
<dbReference type="SMART" id="SM00283">
    <property type="entry name" value="MA"/>
    <property type="match status" value="1"/>
</dbReference>
<keyword evidence="6" id="KW-0812">Transmembrane</keyword>
<dbReference type="InterPro" id="IPR004089">
    <property type="entry name" value="MCPsignal_dom"/>
</dbReference>
<dbReference type="PROSITE" id="PS50192">
    <property type="entry name" value="T_SNARE"/>
    <property type="match status" value="1"/>
</dbReference>
<sequence length="552" mass="59927" precursor="true">MGFFSKVKIRAKLHFITSLIMVSIVLIIAIIISNAEAIQKDFTEYDKAAVESQKLILMINRDMNYISRLSRSIMLGDDFDSNFKKLASTKKNIQEHFLNLNRAIKSITNKSTYEDLTILVKKSESDTMAFLNDGYDRMATLATVERTTPVLSQAWIGYKKGASPFAINARKSFSELVAYQSTVRDNLKQSAMNSIAKMTTNTMVVGVAFLLITAPAIMFISKGIISSVEKVKSKVESIEKSSDLAQRIKITSNDELGSLSESLNLMLATFQSSIQTVSETSNSLANTAEQVAGTTFKTAQSVSGQQSELNIVATAISEMTRKNKEVSEYASNAESYAKDSDKQAQKGQQVVKTAINAINTLASEINSASVIIKELKDDSNKIGNILDVIESIAEQTNLLALNAAIEAARAGEQGRGFAVVADEVRSLASRTQASTEEIQQMIEKLQNGTDNAVVAMDKSEMHVNDSVESTKIAGDALTSIAESITKISDMSSQIATAVEEQGNVSEEINTNMANIYHASEKTSQGAEQTSKEGKKVASLAVNLGSIVSRFKV</sequence>
<keyword evidence="11" id="KW-1185">Reference proteome</keyword>
<dbReference type="EMBL" id="CP045351">
    <property type="protein sequence ID" value="QFT28091.1"/>
    <property type="molecule type" value="Genomic_DNA"/>
</dbReference>
<dbReference type="GO" id="GO:0004888">
    <property type="term" value="F:transmembrane signaling receptor activity"/>
    <property type="evidence" value="ECO:0007669"/>
    <property type="project" value="InterPro"/>
</dbReference>
<keyword evidence="2" id="KW-1003">Cell membrane</keyword>
<dbReference type="PANTHER" id="PTHR32089:SF120">
    <property type="entry name" value="METHYL-ACCEPTING CHEMOTAXIS PROTEIN TLPQ"/>
    <property type="match status" value="1"/>
</dbReference>
<evidence type="ECO:0000259" key="9">
    <source>
        <dbReference type="PROSITE" id="PS50885"/>
    </source>
</evidence>
<keyword evidence="2" id="KW-0997">Cell inner membrane</keyword>
<comment type="similarity">
    <text evidence="4">Belongs to the methyl-accepting chemotaxis (MCP) protein family.</text>
</comment>
<dbReference type="InterPro" id="IPR004090">
    <property type="entry name" value="Chemotax_Me-accpt_rcpt"/>
</dbReference>
<feature type="domain" description="HAMP" evidence="9">
    <location>
        <begin position="222"/>
        <end position="275"/>
    </location>
</feature>
<proteinExistence type="inferred from homology"/>
<dbReference type="GO" id="GO:0007165">
    <property type="term" value="P:signal transduction"/>
    <property type="evidence" value="ECO:0007669"/>
    <property type="project" value="UniProtKB-KW"/>
</dbReference>
<keyword evidence="10" id="KW-0614">Plasmid</keyword>
<evidence type="ECO:0000256" key="6">
    <source>
        <dbReference type="SAM" id="Phobius"/>
    </source>
</evidence>
<evidence type="ECO:0000256" key="2">
    <source>
        <dbReference type="ARBA" id="ARBA00022519"/>
    </source>
</evidence>
<dbReference type="InterPro" id="IPR000727">
    <property type="entry name" value="T_SNARE_dom"/>
</dbReference>
<evidence type="ECO:0000256" key="1">
    <source>
        <dbReference type="ARBA" id="ARBA00004429"/>
    </source>
</evidence>
<protein>
    <submittedName>
        <fullName evidence="10">Methyl-accepting chemotaxis protein McpS</fullName>
    </submittedName>
</protein>
<dbReference type="Pfam" id="PF00672">
    <property type="entry name" value="HAMP"/>
    <property type="match status" value="1"/>
</dbReference>
<dbReference type="PROSITE" id="PS50111">
    <property type="entry name" value="CHEMOTAXIS_TRANSDUC_2"/>
    <property type="match status" value="1"/>
</dbReference>
<accession>A0A5P9CQ75</accession>
<dbReference type="Gene3D" id="1.10.287.950">
    <property type="entry name" value="Methyl-accepting chemotaxis protein"/>
    <property type="match status" value="1"/>
</dbReference>
<keyword evidence="3 5" id="KW-0807">Transducer</keyword>
<dbReference type="SMART" id="SM00304">
    <property type="entry name" value="HAMP"/>
    <property type="match status" value="1"/>
</dbReference>
<evidence type="ECO:0000256" key="5">
    <source>
        <dbReference type="PROSITE-ProRule" id="PRU00284"/>
    </source>
</evidence>
<evidence type="ECO:0000313" key="10">
    <source>
        <dbReference type="EMBL" id="QFT28091.1"/>
    </source>
</evidence>
<dbReference type="GO" id="GO:0006935">
    <property type="term" value="P:chemotaxis"/>
    <property type="evidence" value="ECO:0007669"/>
    <property type="project" value="InterPro"/>
</dbReference>
<dbReference type="InterPro" id="IPR003660">
    <property type="entry name" value="HAMP_dom"/>
</dbReference>
<dbReference type="PRINTS" id="PR00260">
    <property type="entry name" value="CHEMTRNSDUCR"/>
</dbReference>
<comment type="subcellular location">
    <subcellularLocation>
        <location evidence="1">Cell inner membrane</location>
        <topology evidence="1">Multi-pass membrane protein</topology>
    </subcellularLocation>
</comment>
<dbReference type="Pfam" id="PF00015">
    <property type="entry name" value="MCPsignal"/>
    <property type="match status" value="1"/>
</dbReference>
<dbReference type="PANTHER" id="PTHR32089">
    <property type="entry name" value="METHYL-ACCEPTING CHEMOTAXIS PROTEIN MCPB"/>
    <property type="match status" value="1"/>
</dbReference>
<feature type="domain" description="Methyl-accepting transducer" evidence="7">
    <location>
        <begin position="280"/>
        <end position="516"/>
    </location>
</feature>
<feature type="transmembrane region" description="Helical" evidence="6">
    <location>
        <begin position="203"/>
        <end position="225"/>
    </location>
</feature>
<dbReference type="Proteomes" id="UP000326936">
    <property type="component" value="Plasmid pTHAF100_a"/>
</dbReference>
<gene>
    <name evidence="10" type="primary">mcpS1</name>
    <name evidence="10" type="ORF">FIV01_17005</name>
</gene>
<feature type="transmembrane region" description="Helical" evidence="6">
    <location>
        <begin position="12"/>
        <end position="32"/>
    </location>
</feature>
<dbReference type="PROSITE" id="PS50885">
    <property type="entry name" value="HAMP"/>
    <property type="match status" value="1"/>
</dbReference>
<dbReference type="CDD" id="cd06225">
    <property type="entry name" value="HAMP"/>
    <property type="match status" value="1"/>
</dbReference>
<evidence type="ECO:0000259" key="8">
    <source>
        <dbReference type="PROSITE" id="PS50192"/>
    </source>
</evidence>
<name>A0A5P9CQ75_9VIBR</name>
<evidence type="ECO:0000256" key="3">
    <source>
        <dbReference type="ARBA" id="ARBA00023224"/>
    </source>
</evidence>
<reference evidence="10 11" key="1">
    <citation type="submission" date="2019-10" db="EMBL/GenBank/DDBJ databases">
        <title>Complete genome sequence of Vibrio sp. strain THAF100, isolated from non-filtered water from the water column of tank 6 of a marine aquarium containing stony-coral fragments. Water maintained at 26 degree C.</title>
        <authorList>
            <person name="Ruckert C."/>
            <person name="Franco A."/>
            <person name="Kalinowski J."/>
            <person name="Glaeser S."/>
        </authorList>
    </citation>
    <scope>NUCLEOTIDE SEQUENCE [LARGE SCALE GENOMIC DNA]</scope>
    <source>
        <strain evidence="10 11">THAF100</strain>
        <plasmid evidence="11">pthaf100_a</plasmid>
    </source>
</reference>
<feature type="domain" description="T-SNARE coiled-coil homology" evidence="8">
    <location>
        <begin position="475"/>
        <end position="529"/>
    </location>
</feature>
<geneLocation type="plasmid" evidence="11">
    <name>pthaf100_a</name>
</geneLocation>
<evidence type="ECO:0000256" key="4">
    <source>
        <dbReference type="ARBA" id="ARBA00029447"/>
    </source>
</evidence>
<evidence type="ECO:0000313" key="11">
    <source>
        <dbReference type="Proteomes" id="UP000326936"/>
    </source>
</evidence>
<keyword evidence="6" id="KW-0472">Membrane</keyword>
<keyword evidence="6" id="KW-1133">Transmembrane helix</keyword>
<dbReference type="AlphaFoldDB" id="A0A5P9CQ75"/>
<dbReference type="KEGG" id="vaq:FIV01_17005"/>
<dbReference type="GO" id="GO:0005886">
    <property type="term" value="C:plasma membrane"/>
    <property type="evidence" value="ECO:0007669"/>
    <property type="project" value="UniProtKB-SubCell"/>
</dbReference>
<dbReference type="CDD" id="cd11386">
    <property type="entry name" value="MCP_signal"/>
    <property type="match status" value="1"/>
</dbReference>
<dbReference type="OrthoDB" id="2489132at2"/>
<organism evidence="10 11">
    <name type="scientific">Vibrio aquimaris</name>
    <dbReference type="NCBI Taxonomy" id="2587862"/>
    <lineage>
        <taxon>Bacteria</taxon>
        <taxon>Pseudomonadati</taxon>
        <taxon>Pseudomonadota</taxon>
        <taxon>Gammaproteobacteria</taxon>
        <taxon>Vibrionales</taxon>
        <taxon>Vibrionaceae</taxon>
        <taxon>Vibrio</taxon>
    </lineage>
</organism>
<dbReference type="RefSeq" id="WP_152432136.1">
    <property type="nucleotide sequence ID" value="NZ_CBCSDK010000008.1"/>
</dbReference>